<keyword evidence="1" id="KW-0812">Transmembrane</keyword>
<gene>
    <name evidence="2" type="ORF">GCK32_007324</name>
</gene>
<dbReference type="Proteomes" id="UP001331761">
    <property type="component" value="Unassembled WGS sequence"/>
</dbReference>
<evidence type="ECO:0000313" key="2">
    <source>
        <dbReference type="EMBL" id="KAK5984440.1"/>
    </source>
</evidence>
<feature type="transmembrane region" description="Helical" evidence="1">
    <location>
        <begin position="42"/>
        <end position="68"/>
    </location>
</feature>
<feature type="transmembrane region" description="Helical" evidence="1">
    <location>
        <begin position="89"/>
        <end position="108"/>
    </location>
</feature>
<reference evidence="2 3" key="1">
    <citation type="submission" date="2019-10" db="EMBL/GenBank/DDBJ databases">
        <title>Assembly and Annotation for the nematode Trichostrongylus colubriformis.</title>
        <authorList>
            <person name="Martin J."/>
        </authorList>
    </citation>
    <scope>NUCLEOTIDE SEQUENCE [LARGE SCALE GENOMIC DNA]</scope>
    <source>
        <strain evidence="2">G859</strain>
        <tissue evidence="2">Whole worm</tissue>
    </source>
</reference>
<evidence type="ECO:0000256" key="1">
    <source>
        <dbReference type="SAM" id="Phobius"/>
    </source>
</evidence>
<dbReference type="EMBL" id="WIXE01002871">
    <property type="protein sequence ID" value="KAK5984440.1"/>
    <property type="molecule type" value="Genomic_DNA"/>
</dbReference>
<keyword evidence="1" id="KW-1133">Transmembrane helix</keyword>
<accession>A0AAN8G143</accession>
<sequence>MAQHGSFTGHKCIALWFILLLTLISVVIYLDGGFDKQPYLMFVLFAIADVLYVSSIVWSMISTTTFSLPHNYSHLYSYLYFHRDKVMQLVGFLLKITFECFLFAKIVLLKEVPLFMLLSPLWIILAIVIVDLSKRIYSIQQKLM</sequence>
<proteinExistence type="predicted"/>
<name>A0AAN8G143_TRICO</name>
<organism evidence="2 3">
    <name type="scientific">Trichostrongylus colubriformis</name>
    <name type="common">Black scour worm</name>
    <dbReference type="NCBI Taxonomy" id="6319"/>
    <lineage>
        <taxon>Eukaryota</taxon>
        <taxon>Metazoa</taxon>
        <taxon>Ecdysozoa</taxon>
        <taxon>Nematoda</taxon>
        <taxon>Chromadorea</taxon>
        <taxon>Rhabditida</taxon>
        <taxon>Rhabditina</taxon>
        <taxon>Rhabditomorpha</taxon>
        <taxon>Strongyloidea</taxon>
        <taxon>Trichostrongylidae</taxon>
        <taxon>Trichostrongylus</taxon>
    </lineage>
</organism>
<feature type="transmembrane region" description="Helical" evidence="1">
    <location>
        <begin position="114"/>
        <end position="132"/>
    </location>
</feature>
<feature type="transmembrane region" description="Helical" evidence="1">
    <location>
        <begin position="12"/>
        <end position="30"/>
    </location>
</feature>
<protein>
    <submittedName>
        <fullName evidence="2">Uncharacterized protein</fullName>
    </submittedName>
</protein>
<keyword evidence="1" id="KW-0472">Membrane</keyword>
<comment type="caution">
    <text evidence="2">The sequence shown here is derived from an EMBL/GenBank/DDBJ whole genome shotgun (WGS) entry which is preliminary data.</text>
</comment>
<evidence type="ECO:0000313" key="3">
    <source>
        <dbReference type="Proteomes" id="UP001331761"/>
    </source>
</evidence>
<dbReference type="AlphaFoldDB" id="A0AAN8G143"/>
<keyword evidence="3" id="KW-1185">Reference proteome</keyword>